<sequence>MFPVPASLLALISSDSQKVPQNLPKLSAEGGSSVDEHITSPAFYARLLEAEDKTVPQLPSKPIESSSPVVPEPIDSVLRTEIQLSPNTASLPPSFYSASGINPINELKRACQKAFGTDKLLKWHIHDVDNTEREKKYCILQIIKSSHDLRTYKGCFRHENKKQAKKEVAEIALRDGALAYILARSTSGLSQYDNPVEVIESYFSQYGTDSEHLQWFTYGNGAALRVKIAPHIFRVYSTGLLDSPAKAKLSCAHMAIRSGVLDFIKDRPPEVCASSKSEPLVMGPITLQQFMDTLPRPFPESEFEEVLSKNVGSLVGKWLKTLLDEANVFRASALKRSFYRLKAEAGYGCLLRIEDPQEDPIHAKSYLVEPRLETKGIVKLAVYIQAMSEGIGNFLRSFIPEDATAKLAEGKDFLSMQHYVNGSVWPQLRAAQDAERMNLDFQYEMNNESKWGCVLSLTISDPHRRMSTDCKETRKYIVPTIRKSKKEARIVALYLAGHQGILQLLKDLSDRWESSGNPGTGESEDVARLNAEELELGEILENDANSSHGAGGTFPDAPVSLENFSALLDGSNLKRKRGGSMDDIGLGQQYEGARLSNPSADGNNKRLKM</sequence>
<proteinExistence type="predicted"/>
<gene>
    <name evidence="2" type="ORF">GYMLUDRAFT_71606</name>
</gene>
<evidence type="ECO:0000256" key="1">
    <source>
        <dbReference type="SAM" id="MobiDB-lite"/>
    </source>
</evidence>
<dbReference type="EMBL" id="KN834762">
    <property type="protein sequence ID" value="KIK64177.1"/>
    <property type="molecule type" value="Genomic_DNA"/>
</dbReference>
<evidence type="ECO:0000313" key="3">
    <source>
        <dbReference type="Proteomes" id="UP000053593"/>
    </source>
</evidence>
<organism evidence="2 3">
    <name type="scientific">Collybiopsis luxurians FD-317 M1</name>
    <dbReference type="NCBI Taxonomy" id="944289"/>
    <lineage>
        <taxon>Eukaryota</taxon>
        <taxon>Fungi</taxon>
        <taxon>Dikarya</taxon>
        <taxon>Basidiomycota</taxon>
        <taxon>Agaricomycotina</taxon>
        <taxon>Agaricomycetes</taxon>
        <taxon>Agaricomycetidae</taxon>
        <taxon>Agaricales</taxon>
        <taxon>Marasmiineae</taxon>
        <taxon>Omphalotaceae</taxon>
        <taxon>Collybiopsis</taxon>
        <taxon>Collybiopsis luxurians</taxon>
    </lineage>
</organism>
<keyword evidence="3" id="KW-1185">Reference proteome</keyword>
<protein>
    <submittedName>
        <fullName evidence="2">Uncharacterized protein</fullName>
    </submittedName>
</protein>
<dbReference type="OrthoDB" id="3254160at2759"/>
<reference evidence="2 3" key="1">
    <citation type="submission" date="2014-04" db="EMBL/GenBank/DDBJ databases">
        <title>Evolutionary Origins and Diversification of the Mycorrhizal Mutualists.</title>
        <authorList>
            <consortium name="DOE Joint Genome Institute"/>
            <consortium name="Mycorrhizal Genomics Consortium"/>
            <person name="Kohler A."/>
            <person name="Kuo A."/>
            <person name="Nagy L.G."/>
            <person name="Floudas D."/>
            <person name="Copeland A."/>
            <person name="Barry K.W."/>
            <person name="Cichocki N."/>
            <person name="Veneault-Fourrey C."/>
            <person name="LaButti K."/>
            <person name="Lindquist E.A."/>
            <person name="Lipzen A."/>
            <person name="Lundell T."/>
            <person name="Morin E."/>
            <person name="Murat C."/>
            <person name="Riley R."/>
            <person name="Ohm R."/>
            <person name="Sun H."/>
            <person name="Tunlid A."/>
            <person name="Henrissat B."/>
            <person name="Grigoriev I.V."/>
            <person name="Hibbett D.S."/>
            <person name="Martin F."/>
        </authorList>
    </citation>
    <scope>NUCLEOTIDE SEQUENCE [LARGE SCALE GENOMIC DNA]</scope>
    <source>
        <strain evidence="2 3">FD-317 M1</strain>
    </source>
</reference>
<evidence type="ECO:0000313" key="2">
    <source>
        <dbReference type="EMBL" id="KIK64177.1"/>
    </source>
</evidence>
<accession>A0A0D0CWG0</accession>
<name>A0A0D0CWG0_9AGAR</name>
<dbReference type="AlphaFoldDB" id="A0A0D0CWG0"/>
<feature type="region of interest" description="Disordered" evidence="1">
    <location>
        <begin position="578"/>
        <end position="609"/>
    </location>
</feature>
<dbReference type="HOGENOM" id="CLU_448372_0_0_1"/>
<dbReference type="Proteomes" id="UP000053593">
    <property type="component" value="Unassembled WGS sequence"/>
</dbReference>